<evidence type="ECO:0000256" key="2">
    <source>
        <dbReference type="ARBA" id="ARBA00022490"/>
    </source>
</evidence>
<dbReference type="PROSITE" id="PS50005">
    <property type="entry name" value="TPR"/>
    <property type="match status" value="2"/>
</dbReference>
<feature type="repeat" description="TPR" evidence="6">
    <location>
        <begin position="250"/>
        <end position="283"/>
    </location>
</feature>
<dbReference type="PANTHER" id="PTHR46630:SF1">
    <property type="entry name" value="TETRATRICOPEPTIDE REPEAT PROTEIN 29"/>
    <property type="match status" value="1"/>
</dbReference>
<comment type="subcellular location">
    <subcellularLocation>
        <location evidence="1">Cytoplasm</location>
    </subcellularLocation>
</comment>
<keyword evidence="2" id="KW-0963">Cytoplasm</keyword>
<feature type="repeat" description="TPR" evidence="6">
    <location>
        <begin position="210"/>
        <end position="243"/>
    </location>
</feature>
<keyword evidence="4 6" id="KW-0802">TPR repeat</keyword>
<dbReference type="InterPro" id="IPR019734">
    <property type="entry name" value="TPR_rpt"/>
</dbReference>
<evidence type="ECO:0000256" key="4">
    <source>
        <dbReference type="ARBA" id="ARBA00022803"/>
    </source>
</evidence>
<dbReference type="AlphaFoldDB" id="A0A926S0N2"/>
<dbReference type="GO" id="GO:0005737">
    <property type="term" value="C:cytoplasm"/>
    <property type="evidence" value="ECO:0007669"/>
    <property type="project" value="UniProtKB-SubCell"/>
</dbReference>
<evidence type="ECO:0000313" key="8">
    <source>
        <dbReference type="EMBL" id="MBD1391917.1"/>
    </source>
</evidence>
<dbReference type="RefSeq" id="WP_191160307.1">
    <property type="nucleotide sequence ID" value="NZ_JACWMX010000001.1"/>
</dbReference>
<name>A0A926S0N2_9SPHI</name>
<reference evidence="8" key="1">
    <citation type="submission" date="2020-09" db="EMBL/GenBank/DDBJ databases">
        <title>Novel species of Mucilaginibacter isolated from a glacier on the Tibetan Plateau.</title>
        <authorList>
            <person name="Liu Q."/>
            <person name="Xin Y.-H."/>
        </authorList>
    </citation>
    <scope>NUCLEOTIDE SEQUENCE</scope>
    <source>
        <strain evidence="8">ZB1P21</strain>
    </source>
</reference>
<dbReference type="EMBL" id="JACWMX010000001">
    <property type="protein sequence ID" value="MBD1391917.1"/>
    <property type="molecule type" value="Genomic_DNA"/>
</dbReference>
<feature type="transmembrane region" description="Helical" evidence="7">
    <location>
        <begin position="361"/>
        <end position="381"/>
    </location>
</feature>
<keyword evidence="7" id="KW-1133">Transmembrane helix</keyword>
<organism evidence="8 9">
    <name type="scientific">Mucilaginibacter glaciei</name>
    <dbReference type="NCBI Taxonomy" id="2772109"/>
    <lineage>
        <taxon>Bacteria</taxon>
        <taxon>Pseudomonadati</taxon>
        <taxon>Bacteroidota</taxon>
        <taxon>Sphingobacteriia</taxon>
        <taxon>Sphingobacteriales</taxon>
        <taxon>Sphingobacteriaceae</taxon>
        <taxon>Mucilaginibacter</taxon>
    </lineage>
</organism>
<keyword evidence="3" id="KW-0677">Repeat</keyword>
<dbReference type="SUPFAM" id="SSF48452">
    <property type="entry name" value="TPR-like"/>
    <property type="match status" value="1"/>
</dbReference>
<dbReference type="PROSITE" id="PS51257">
    <property type="entry name" value="PROKAR_LIPOPROTEIN"/>
    <property type="match status" value="1"/>
</dbReference>
<evidence type="ECO:0000256" key="6">
    <source>
        <dbReference type="PROSITE-ProRule" id="PRU00339"/>
    </source>
</evidence>
<dbReference type="Gene3D" id="1.25.40.10">
    <property type="entry name" value="Tetratricopeptide repeat domain"/>
    <property type="match status" value="1"/>
</dbReference>
<dbReference type="SMART" id="SM00028">
    <property type="entry name" value="TPR"/>
    <property type="match status" value="4"/>
</dbReference>
<dbReference type="PANTHER" id="PTHR46630">
    <property type="entry name" value="TETRATRICOPEPTIDE REPEAT PROTEIN 29"/>
    <property type="match status" value="1"/>
</dbReference>
<evidence type="ECO:0000256" key="1">
    <source>
        <dbReference type="ARBA" id="ARBA00004496"/>
    </source>
</evidence>
<dbReference type="Pfam" id="PF13424">
    <property type="entry name" value="TPR_12"/>
    <property type="match status" value="1"/>
</dbReference>
<protein>
    <submittedName>
        <fullName evidence="8">Tetratricopeptide repeat protein</fullName>
    </submittedName>
</protein>
<keyword evidence="9" id="KW-1185">Reference proteome</keyword>
<dbReference type="Proteomes" id="UP000619078">
    <property type="component" value="Unassembled WGS sequence"/>
</dbReference>
<proteinExistence type="inferred from homology"/>
<dbReference type="InterPro" id="IPR051476">
    <property type="entry name" value="Bac_ResReg_Asp_Phosphatase"/>
</dbReference>
<evidence type="ECO:0000256" key="7">
    <source>
        <dbReference type="SAM" id="Phobius"/>
    </source>
</evidence>
<evidence type="ECO:0000256" key="3">
    <source>
        <dbReference type="ARBA" id="ARBA00022737"/>
    </source>
</evidence>
<dbReference type="Pfam" id="PF13181">
    <property type="entry name" value="TPR_8"/>
    <property type="match status" value="1"/>
</dbReference>
<comment type="similarity">
    <text evidence="5">Belongs to the Rap family.</text>
</comment>
<evidence type="ECO:0000256" key="5">
    <source>
        <dbReference type="ARBA" id="ARBA00038253"/>
    </source>
</evidence>
<sequence length="465" mass="53130">MSTRQFYKLAIITSLLINILQACTSGQKKSFTEPTPGSDTARITSLIEKGENLQSANADSLLTVKDELFYIGTANNNNKALLYAEIFYAHYSWMKANHPMAMQTAMKALADAEKWQIKEAIPEIYGTIANLHKESRNYEEAFVAVDKGIKAARDNKDTMELISALGNKAMFTHGYYMFNKIPSQDKTSLGLQLAALTIAETNSKYESTRIRFYNNIGQTYKERKDYAKALYYTNKAVALAIKYERPRSLTYSYNWLGDAYYYMGQHQKGLEYLNKAIEITYKIGEPYRRMEISESIAQAYESTGNYKEAIAAGKKYQHLKDSLQVIDNSKQLAAMQLKFEGEQKDKQIAVLNKLNKLNHKYVWVVTVSAIIFLLLFISLLYQYVAIRKNKKLVEGKNTGLNDALLKIAFIQSHEIRKPLSTILGIMNLIKDEKYKADKETLVMLEKSTLDLDKKIHEIVKEVEKN</sequence>
<gene>
    <name evidence="8" type="ORF">IDJ76_02275</name>
</gene>
<keyword evidence="7" id="KW-0472">Membrane</keyword>
<comment type="caution">
    <text evidence="8">The sequence shown here is derived from an EMBL/GenBank/DDBJ whole genome shotgun (WGS) entry which is preliminary data.</text>
</comment>
<dbReference type="InterPro" id="IPR011990">
    <property type="entry name" value="TPR-like_helical_dom_sf"/>
</dbReference>
<evidence type="ECO:0000313" key="9">
    <source>
        <dbReference type="Proteomes" id="UP000619078"/>
    </source>
</evidence>
<accession>A0A926S0N2</accession>
<keyword evidence="7" id="KW-0812">Transmembrane</keyword>